<dbReference type="InterPro" id="IPR036010">
    <property type="entry name" value="2Fe-2S_ferredoxin-like_sf"/>
</dbReference>
<dbReference type="Gene3D" id="3.10.20.30">
    <property type="match status" value="1"/>
</dbReference>
<dbReference type="OrthoDB" id="268593at2759"/>
<evidence type="ECO:0000256" key="9">
    <source>
        <dbReference type="ARBA" id="ARBA00023128"/>
    </source>
</evidence>
<keyword evidence="3" id="KW-0813">Transport</keyword>
<evidence type="ECO:0000256" key="7">
    <source>
        <dbReference type="ARBA" id="ARBA00023004"/>
    </source>
</evidence>
<dbReference type="GO" id="GO:0046872">
    <property type="term" value="F:metal ion binding"/>
    <property type="evidence" value="ECO:0007669"/>
    <property type="project" value="UniProtKB-KW"/>
</dbReference>
<keyword evidence="7" id="KW-0408">Iron</keyword>
<feature type="domain" description="2Fe-2S ferredoxin-type" evidence="11">
    <location>
        <begin position="64"/>
        <end position="168"/>
    </location>
</feature>
<dbReference type="OMA" id="NAYIRNC"/>
<dbReference type="InterPro" id="IPR018298">
    <property type="entry name" value="Adrenodoxin_Fe-S_BS"/>
</dbReference>
<dbReference type="GO" id="GO:0051537">
    <property type="term" value="F:2 iron, 2 sulfur cluster binding"/>
    <property type="evidence" value="ECO:0007669"/>
    <property type="project" value="UniProtKB-KW"/>
</dbReference>
<dbReference type="GO" id="GO:0140647">
    <property type="term" value="P:P450-containing electron transport chain"/>
    <property type="evidence" value="ECO:0007669"/>
    <property type="project" value="InterPro"/>
</dbReference>
<gene>
    <name evidence="12" type="primary">LOC114589158</name>
</gene>
<dbReference type="InterPro" id="IPR001041">
    <property type="entry name" value="2Fe-2S_ferredoxin-type"/>
</dbReference>
<dbReference type="GO" id="GO:0005759">
    <property type="term" value="C:mitochondrial matrix"/>
    <property type="evidence" value="ECO:0007669"/>
    <property type="project" value="UniProtKB-SubCell"/>
</dbReference>
<dbReference type="Proteomes" id="UP000472272">
    <property type="component" value="Unplaced"/>
</dbReference>
<proteinExistence type="inferred from homology"/>
<protein>
    <submittedName>
        <fullName evidence="12">Adrenodoxin-like</fullName>
    </submittedName>
</protein>
<dbReference type="InterPro" id="IPR012675">
    <property type="entry name" value="Beta-grasp_dom_sf"/>
</dbReference>
<dbReference type="GeneID" id="114589158"/>
<evidence type="ECO:0000313" key="12">
    <source>
        <dbReference type="Ensembl" id="ENSPMRP00000029462.1"/>
    </source>
</evidence>
<keyword evidence="8" id="KW-0411">Iron-sulfur</keyword>
<organism evidence="12 13">
    <name type="scientific">Podarcis muralis</name>
    <name type="common">Wall lizard</name>
    <name type="synonym">Lacerta muralis</name>
    <dbReference type="NCBI Taxonomy" id="64176"/>
    <lineage>
        <taxon>Eukaryota</taxon>
        <taxon>Metazoa</taxon>
        <taxon>Chordata</taxon>
        <taxon>Craniata</taxon>
        <taxon>Vertebrata</taxon>
        <taxon>Euteleostomi</taxon>
        <taxon>Lepidosauria</taxon>
        <taxon>Squamata</taxon>
        <taxon>Bifurcata</taxon>
        <taxon>Unidentata</taxon>
        <taxon>Episquamata</taxon>
        <taxon>Laterata</taxon>
        <taxon>Lacertibaenia</taxon>
        <taxon>Lacertidae</taxon>
        <taxon>Podarcis</taxon>
    </lineage>
</organism>
<dbReference type="AlphaFoldDB" id="A0A670K3C5"/>
<evidence type="ECO:0000256" key="1">
    <source>
        <dbReference type="ARBA" id="ARBA00004305"/>
    </source>
</evidence>
<evidence type="ECO:0000256" key="10">
    <source>
        <dbReference type="ARBA" id="ARBA00034078"/>
    </source>
</evidence>
<dbReference type="Ensembl" id="ENSPMRT00000031244.1">
    <property type="protein sequence ID" value="ENSPMRP00000029462.1"/>
    <property type="gene ID" value="ENSPMRG00000019055.1"/>
</dbReference>
<evidence type="ECO:0000256" key="8">
    <source>
        <dbReference type="ARBA" id="ARBA00023014"/>
    </source>
</evidence>
<evidence type="ECO:0000259" key="11">
    <source>
        <dbReference type="PROSITE" id="PS51085"/>
    </source>
</evidence>
<reference evidence="12" key="1">
    <citation type="submission" date="2025-08" db="UniProtKB">
        <authorList>
            <consortium name="Ensembl"/>
        </authorList>
    </citation>
    <scope>IDENTIFICATION</scope>
</reference>
<keyword evidence="13" id="KW-1185">Reference proteome</keyword>
<dbReference type="SUPFAM" id="SSF54292">
    <property type="entry name" value="2Fe-2S ferredoxin-like"/>
    <property type="match status" value="1"/>
</dbReference>
<dbReference type="PANTHER" id="PTHR23426">
    <property type="entry name" value="FERREDOXIN/ADRENODOXIN"/>
    <property type="match status" value="1"/>
</dbReference>
<keyword evidence="9" id="KW-0496">Mitochondrion</keyword>
<keyword evidence="4" id="KW-0001">2Fe-2S</keyword>
<evidence type="ECO:0000313" key="13">
    <source>
        <dbReference type="Proteomes" id="UP000472272"/>
    </source>
</evidence>
<comment type="similarity">
    <text evidence="2">Belongs to the adrenodoxin/putidaredoxin family.</text>
</comment>
<sequence length="183" mass="20040">MMSRSISGLLRLGLSQAHRARAQVIFVTTVCSPALAGLHLGRCFSTSHRLQYVPAGGTGSTEKVKLNFINRDGDKFSVTAKEGESLLEVVMNQNIDIDGFGACEGALACSTCHLIFEGSTFQQLDPISDEEIDMLDLAYGLTETSRLGCQVRVKNWMDGLTVQVPTDVSDIRRELEVEKQTKQ</sequence>
<dbReference type="CDD" id="cd00207">
    <property type="entry name" value="fer2"/>
    <property type="match status" value="1"/>
</dbReference>
<dbReference type="FunFam" id="3.10.20.30:FF:000013">
    <property type="entry name" value="Adrenodoxin, mitochondrial"/>
    <property type="match status" value="1"/>
</dbReference>
<dbReference type="KEGG" id="pmua:114589158"/>
<dbReference type="PRINTS" id="PR00355">
    <property type="entry name" value="ADRENODOXIN"/>
</dbReference>
<dbReference type="RefSeq" id="XP_028571133.1">
    <property type="nucleotide sequence ID" value="XM_028715300.1"/>
</dbReference>
<evidence type="ECO:0000256" key="6">
    <source>
        <dbReference type="ARBA" id="ARBA00022982"/>
    </source>
</evidence>
<dbReference type="GeneTree" id="ENSGT00940000166142"/>
<dbReference type="GO" id="GO:0009055">
    <property type="term" value="F:electron transfer activity"/>
    <property type="evidence" value="ECO:0007669"/>
    <property type="project" value="TreeGrafter"/>
</dbReference>
<dbReference type="PROSITE" id="PS51085">
    <property type="entry name" value="2FE2S_FER_2"/>
    <property type="match status" value="1"/>
</dbReference>
<dbReference type="Pfam" id="PF00111">
    <property type="entry name" value="Fer2"/>
    <property type="match status" value="1"/>
</dbReference>
<reference evidence="12" key="2">
    <citation type="submission" date="2025-09" db="UniProtKB">
        <authorList>
            <consortium name="Ensembl"/>
        </authorList>
    </citation>
    <scope>IDENTIFICATION</scope>
</reference>
<evidence type="ECO:0000256" key="4">
    <source>
        <dbReference type="ARBA" id="ARBA00022714"/>
    </source>
</evidence>
<evidence type="ECO:0000256" key="2">
    <source>
        <dbReference type="ARBA" id="ARBA00010914"/>
    </source>
</evidence>
<dbReference type="PANTHER" id="PTHR23426:SF70">
    <property type="entry name" value="2FE-2S FERREDOXIN-TYPE DOMAIN-CONTAINING PROTEIN"/>
    <property type="match status" value="1"/>
</dbReference>
<dbReference type="PROSITE" id="PS00814">
    <property type="entry name" value="ADX"/>
    <property type="match status" value="1"/>
</dbReference>
<evidence type="ECO:0000256" key="3">
    <source>
        <dbReference type="ARBA" id="ARBA00022448"/>
    </source>
</evidence>
<dbReference type="InterPro" id="IPR001055">
    <property type="entry name" value="Adrenodoxin-like"/>
</dbReference>
<keyword evidence="6" id="KW-0249">Electron transport</keyword>
<name>A0A670K3C5_PODMU</name>
<comment type="subcellular location">
    <subcellularLocation>
        <location evidence="1">Mitochondrion matrix</location>
    </subcellularLocation>
</comment>
<comment type="cofactor">
    <cofactor evidence="10">
        <name>[2Fe-2S] cluster</name>
        <dbReference type="ChEBI" id="CHEBI:190135"/>
    </cofactor>
</comment>
<keyword evidence="5" id="KW-0479">Metal-binding</keyword>
<evidence type="ECO:0000256" key="5">
    <source>
        <dbReference type="ARBA" id="ARBA00022723"/>
    </source>
</evidence>
<accession>A0A670K3C5</accession>